<dbReference type="SUPFAM" id="SSF81606">
    <property type="entry name" value="PP2C-like"/>
    <property type="match status" value="1"/>
</dbReference>
<dbReference type="Proteomes" id="UP000542210">
    <property type="component" value="Unassembled WGS sequence"/>
</dbReference>
<feature type="transmembrane region" description="Helical" evidence="2">
    <location>
        <begin position="62"/>
        <end position="80"/>
    </location>
</feature>
<keyword evidence="5" id="KW-1185">Reference proteome</keyword>
<dbReference type="RefSeq" id="WP_203959234.1">
    <property type="nucleotide sequence ID" value="NZ_BOOV01000020.1"/>
</dbReference>
<dbReference type="InterPro" id="IPR052016">
    <property type="entry name" value="Bact_Sigma-Reg"/>
</dbReference>
<protein>
    <submittedName>
        <fullName evidence="4">Serine phosphatase RsbU (Regulator of sigma subunit)</fullName>
    </submittedName>
</protein>
<dbReference type="Pfam" id="PF07228">
    <property type="entry name" value="SpoIIE"/>
    <property type="match status" value="1"/>
</dbReference>
<evidence type="ECO:0000313" key="4">
    <source>
        <dbReference type="EMBL" id="MBB4705471.1"/>
    </source>
</evidence>
<keyword evidence="2" id="KW-0812">Transmembrane</keyword>
<keyword evidence="2" id="KW-0472">Membrane</keyword>
<keyword evidence="1" id="KW-0378">Hydrolase</keyword>
<accession>A0A7W7DGU1</accession>
<feature type="domain" description="PPM-type phosphatase" evidence="3">
    <location>
        <begin position="143"/>
        <end position="366"/>
    </location>
</feature>
<feature type="transmembrane region" description="Helical" evidence="2">
    <location>
        <begin position="21"/>
        <end position="42"/>
    </location>
</feature>
<dbReference type="Gene3D" id="3.60.40.10">
    <property type="entry name" value="PPM-type phosphatase domain"/>
    <property type="match status" value="1"/>
</dbReference>
<evidence type="ECO:0000256" key="2">
    <source>
        <dbReference type="SAM" id="Phobius"/>
    </source>
</evidence>
<dbReference type="GO" id="GO:0016791">
    <property type="term" value="F:phosphatase activity"/>
    <property type="evidence" value="ECO:0007669"/>
    <property type="project" value="TreeGrafter"/>
</dbReference>
<dbReference type="FunFam" id="3.60.40.10:FF:000058">
    <property type="entry name" value="Stage II sporulation protein E"/>
    <property type="match status" value="1"/>
</dbReference>
<dbReference type="EMBL" id="JACHND010000001">
    <property type="protein sequence ID" value="MBB4705471.1"/>
    <property type="molecule type" value="Genomic_DNA"/>
</dbReference>
<dbReference type="AlphaFoldDB" id="A0A7W7DGU1"/>
<comment type="caution">
    <text evidence="4">The sequence shown here is derived from an EMBL/GenBank/DDBJ whole genome shotgun (WGS) entry which is preliminary data.</text>
</comment>
<feature type="transmembrane region" description="Helical" evidence="2">
    <location>
        <begin position="92"/>
        <end position="110"/>
    </location>
</feature>
<proteinExistence type="predicted"/>
<dbReference type="SMART" id="SM00331">
    <property type="entry name" value="PP2C_SIG"/>
    <property type="match status" value="1"/>
</dbReference>
<evidence type="ECO:0000256" key="1">
    <source>
        <dbReference type="ARBA" id="ARBA00022801"/>
    </source>
</evidence>
<keyword evidence="2" id="KW-1133">Transmembrane helix</keyword>
<reference evidence="4 5" key="1">
    <citation type="submission" date="2020-08" db="EMBL/GenBank/DDBJ databases">
        <title>Sequencing the genomes of 1000 actinobacteria strains.</title>
        <authorList>
            <person name="Klenk H.-P."/>
        </authorList>
    </citation>
    <scope>NUCLEOTIDE SEQUENCE [LARGE SCALE GENOMIC DNA]</scope>
    <source>
        <strain evidence="4 5">DSM 45784</strain>
    </source>
</reference>
<evidence type="ECO:0000313" key="5">
    <source>
        <dbReference type="Proteomes" id="UP000542210"/>
    </source>
</evidence>
<dbReference type="InterPro" id="IPR036457">
    <property type="entry name" value="PPM-type-like_dom_sf"/>
</dbReference>
<evidence type="ECO:0000259" key="3">
    <source>
        <dbReference type="SMART" id="SM00331"/>
    </source>
</evidence>
<sequence length="367" mass="39025">MRLRRRGTGARRAWQSGQAPVVVSLALIVMITIADLITPATIQFSPFLIVAPAVAASAAGPGRTAMIAVVAVADLILLDIRSSLLGMPAARAQFAALVLVSTFLVVFAAVRERHKEELVRVRSIAEAAQQALLRPLPTRLGPLRVASTYLAAEREAQIGGDLYAAAPANTGARLLIGDVRGKGLPSVSDAALLLGAFREAARRHAALPEVARHLDESVRADLEENAGEPGEVSENFITAAVLEAPGDRQVLHLIDCGHPPPLLVRDGRVTTLHVVAPSPPLGLGELGDGAYRIETFDFRPGDTLLLYTDGVVEARCPSGGFYPLEERLCRWPGDDPEALIAHVRADLLAHVGGRLEDDAAMVAIRRL</sequence>
<gene>
    <name evidence="4" type="ORF">BJ982_007015</name>
</gene>
<dbReference type="PANTHER" id="PTHR43156:SF2">
    <property type="entry name" value="STAGE II SPORULATION PROTEIN E"/>
    <property type="match status" value="1"/>
</dbReference>
<organism evidence="4 5">
    <name type="scientific">Sphaerisporangium siamense</name>
    <dbReference type="NCBI Taxonomy" id="795645"/>
    <lineage>
        <taxon>Bacteria</taxon>
        <taxon>Bacillati</taxon>
        <taxon>Actinomycetota</taxon>
        <taxon>Actinomycetes</taxon>
        <taxon>Streptosporangiales</taxon>
        <taxon>Streptosporangiaceae</taxon>
        <taxon>Sphaerisporangium</taxon>
    </lineage>
</organism>
<dbReference type="InterPro" id="IPR001932">
    <property type="entry name" value="PPM-type_phosphatase-like_dom"/>
</dbReference>
<name>A0A7W7DGU1_9ACTN</name>
<dbReference type="PANTHER" id="PTHR43156">
    <property type="entry name" value="STAGE II SPORULATION PROTEIN E-RELATED"/>
    <property type="match status" value="1"/>
</dbReference>